<evidence type="ECO:0000256" key="9">
    <source>
        <dbReference type="ARBA" id="ARBA00022927"/>
    </source>
</evidence>
<dbReference type="GO" id="GO:0034040">
    <property type="term" value="F:ATPase-coupled lipid transmembrane transporter activity"/>
    <property type="evidence" value="ECO:0007669"/>
    <property type="project" value="TreeGrafter"/>
</dbReference>
<dbReference type="FunFam" id="3.40.50.300:FF:000299">
    <property type="entry name" value="ABC transporter ATP-binding protein/permease"/>
    <property type="match status" value="1"/>
</dbReference>
<evidence type="ECO:0000256" key="7">
    <source>
        <dbReference type="ARBA" id="ARBA00022807"/>
    </source>
</evidence>
<dbReference type="RefSeq" id="WP_245816603.1">
    <property type="nucleotide sequence ID" value="NZ_FOAW01000016.1"/>
</dbReference>
<dbReference type="GO" id="GO:0005524">
    <property type="term" value="F:ATP binding"/>
    <property type="evidence" value="ECO:0007669"/>
    <property type="project" value="UniProtKB-KW"/>
</dbReference>
<dbReference type="Pfam" id="PF00664">
    <property type="entry name" value="ABC_membrane"/>
    <property type="match status" value="1"/>
</dbReference>
<dbReference type="Gene3D" id="3.40.50.300">
    <property type="entry name" value="P-loop containing nucleotide triphosphate hydrolases"/>
    <property type="match status" value="1"/>
</dbReference>
<evidence type="ECO:0000256" key="1">
    <source>
        <dbReference type="ARBA" id="ARBA00004429"/>
    </source>
</evidence>
<evidence type="ECO:0000259" key="18">
    <source>
        <dbReference type="PROSITE" id="PS50929"/>
    </source>
</evidence>
<evidence type="ECO:0000256" key="8">
    <source>
        <dbReference type="ARBA" id="ARBA00022840"/>
    </source>
</evidence>
<dbReference type="GO" id="GO:0015031">
    <property type="term" value="P:protein transport"/>
    <property type="evidence" value="ECO:0007669"/>
    <property type="project" value="UniProtKB-KW"/>
</dbReference>
<comment type="similarity">
    <text evidence="13">Belongs to the ABC transporter superfamily. Siderophore-Fe(3+) uptake transporter (SIUT) (TC 3.A.1.21) family.</text>
</comment>
<feature type="transmembrane region" description="Helical" evidence="16">
    <location>
        <begin position="420"/>
        <end position="440"/>
    </location>
</feature>
<dbReference type="GO" id="GO:0005886">
    <property type="term" value="C:plasma membrane"/>
    <property type="evidence" value="ECO:0007669"/>
    <property type="project" value="UniProtKB-SubCell"/>
</dbReference>
<evidence type="ECO:0000256" key="10">
    <source>
        <dbReference type="ARBA" id="ARBA00022967"/>
    </source>
</evidence>
<feature type="domain" description="Peptidase C39" evidence="19">
    <location>
        <begin position="9"/>
        <end position="130"/>
    </location>
</feature>
<dbReference type="Pfam" id="PF03412">
    <property type="entry name" value="Peptidase_C39"/>
    <property type="match status" value="1"/>
</dbReference>
<keyword evidence="12 16" id="KW-0472">Membrane</keyword>
<evidence type="ECO:0000256" key="12">
    <source>
        <dbReference type="ARBA" id="ARBA00023136"/>
    </source>
</evidence>
<dbReference type="PANTHER" id="PTHR24221">
    <property type="entry name" value="ATP-BINDING CASSETTE SUB-FAMILY B"/>
    <property type="match status" value="1"/>
</dbReference>
<dbReference type="InterPro" id="IPR036640">
    <property type="entry name" value="ABC1_TM_sf"/>
</dbReference>
<evidence type="ECO:0000256" key="5">
    <source>
        <dbReference type="ARBA" id="ARBA00022692"/>
    </source>
</evidence>
<dbReference type="PROSITE" id="PS50990">
    <property type="entry name" value="PEPTIDASE_C39"/>
    <property type="match status" value="1"/>
</dbReference>
<evidence type="ECO:0000259" key="17">
    <source>
        <dbReference type="PROSITE" id="PS50893"/>
    </source>
</evidence>
<feature type="transmembrane region" description="Helical" evidence="16">
    <location>
        <begin position="302"/>
        <end position="320"/>
    </location>
</feature>
<keyword evidence="14" id="KW-0080">Bacteriocin transport</keyword>
<comment type="subcellular location">
    <subcellularLocation>
        <location evidence="1">Cell inner membrane</location>
        <topology evidence="1">Multi-pass membrane protein</topology>
    </subcellularLocation>
</comment>
<keyword evidence="3" id="KW-1003">Cell membrane</keyword>
<keyword evidence="21" id="KW-1185">Reference proteome</keyword>
<evidence type="ECO:0000256" key="6">
    <source>
        <dbReference type="ARBA" id="ARBA00022741"/>
    </source>
</evidence>
<keyword evidence="7" id="KW-0645">Protease</keyword>
<sequence>MTRIVPVAQNGMSDCGAACLTMILRYFGSHRTAAEVGEELGAGRDGLTALALVQAARGYGLGVRALGGPAQIVLRGEVTLPAVVHWRGDHFVVVERVGPTWVHIVDPARGRRRIRHDEFDEGYSGVLLEFERGSLEPHRSDRSRAPWRRELASLLLRGRRGLIARIVLASAALQALGMALPLSSAVLVDRVIPDDDRSLLLVVMLAVGAACLGYLGVGLARSALLVLFRSQVDAEVTATLVERLLRLPLGYFLRRGTGDVVQRISSVGAVRELVTGPVVAALLDGPLALGYLAAVYWWSPLVGLWLTGFAVASVGLIALSNRRVVELGQRELAGQAAAEGQLIEAVGGIETVKASGAETAVLAQWSRLFAASVHDAARSGLLQGALDAALSTLRVAAPAVLITVGATQVMSGQQSLGQMIALNGIALAALAPIGSLVGTLQRLQVAGAHLRRIGDILESPAEQNDLDVAVAPALRGSISLRGVGFRYDPRSEWVLRDLDLEIPAGATVALVGRSGSGKSTLARLLLGLFPPTEGSVHFDGIDSVGVDLRSLRAQFGVVTQECVLFTGSIAENIGLCRPRAGRDEIMAAALVACLHDEIAAMPMGYDTVLREGAGLSGGQRQRLALARAVLADPCILLLDEATSALDTRTEAAVAGNLSTLRQTRIIIAHRMSTVRDADVILVLEGGRIVERGRHDELVGAGGAYADLVAGQTIEAAPAT</sequence>
<dbReference type="Pfam" id="PF00005">
    <property type="entry name" value="ABC_tran"/>
    <property type="match status" value="1"/>
</dbReference>
<dbReference type="Proteomes" id="UP000198677">
    <property type="component" value="Unassembled WGS sequence"/>
</dbReference>
<evidence type="ECO:0000313" key="21">
    <source>
        <dbReference type="Proteomes" id="UP000198677"/>
    </source>
</evidence>
<proteinExistence type="inferred from homology"/>
<dbReference type="PROSITE" id="PS50893">
    <property type="entry name" value="ABC_TRANSPORTER_2"/>
    <property type="match status" value="1"/>
</dbReference>
<feature type="transmembrane region" description="Helical" evidence="16">
    <location>
        <begin position="162"/>
        <end position="187"/>
    </location>
</feature>
<keyword evidence="10" id="KW-1278">Translocase</keyword>
<dbReference type="PANTHER" id="PTHR24221:SF654">
    <property type="entry name" value="ATP-BINDING CASSETTE SUB-FAMILY B MEMBER 6"/>
    <property type="match status" value="1"/>
</dbReference>
<dbReference type="SMART" id="SM00382">
    <property type="entry name" value="AAA"/>
    <property type="match status" value="1"/>
</dbReference>
<feature type="transmembrane region" description="Helical" evidence="16">
    <location>
        <begin position="273"/>
        <end position="296"/>
    </location>
</feature>
<evidence type="ECO:0000256" key="4">
    <source>
        <dbReference type="ARBA" id="ARBA00022519"/>
    </source>
</evidence>
<comment type="similarity">
    <text evidence="15">Belongs to the ABC transporter superfamily. Lipid exporter (TC 3.A.1.106) family.</text>
</comment>
<gene>
    <name evidence="20" type="ORF">SAMN05444583_116112</name>
</gene>
<dbReference type="InterPro" id="IPR011527">
    <property type="entry name" value="ABC1_TM_dom"/>
</dbReference>
<evidence type="ECO:0000256" key="2">
    <source>
        <dbReference type="ARBA" id="ARBA00022448"/>
    </source>
</evidence>
<dbReference type="PROSITE" id="PS50929">
    <property type="entry name" value="ABC_TM1F"/>
    <property type="match status" value="1"/>
</dbReference>
<dbReference type="InterPro" id="IPR027417">
    <property type="entry name" value="P-loop_NTPase"/>
</dbReference>
<dbReference type="AlphaFoldDB" id="A0A1H7TVB5"/>
<dbReference type="Gene3D" id="3.90.70.10">
    <property type="entry name" value="Cysteine proteinases"/>
    <property type="match status" value="1"/>
</dbReference>
<keyword evidence="7" id="KW-0788">Thiol protease</keyword>
<dbReference type="SUPFAM" id="SSF52540">
    <property type="entry name" value="P-loop containing nucleoside triphosphate hydrolases"/>
    <property type="match status" value="1"/>
</dbReference>
<keyword evidence="11 16" id="KW-1133">Transmembrane helix</keyword>
<evidence type="ECO:0000313" key="20">
    <source>
        <dbReference type="EMBL" id="SEL88495.1"/>
    </source>
</evidence>
<accession>A0A1H7TVB5</accession>
<organism evidence="20 21">
    <name type="scientific">Rhodococcus maanshanensis</name>
    <dbReference type="NCBI Taxonomy" id="183556"/>
    <lineage>
        <taxon>Bacteria</taxon>
        <taxon>Bacillati</taxon>
        <taxon>Actinomycetota</taxon>
        <taxon>Actinomycetes</taxon>
        <taxon>Mycobacteriales</taxon>
        <taxon>Nocardiaceae</taxon>
        <taxon>Rhodococcus</taxon>
    </lineage>
</organism>
<dbReference type="InterPro" id="IPR003593">
    <property type="entry name" value="AAA+_ATPase"/>
</dbReference>
<feature type="transmembrane region" description="Helical" evidence="16">
    <location>
        <begin position="199"/>
        <end position="220"/>
    </location>
</feature>
<evidence type="ECO:0000256" key="3">
    <source>
        <dbReference type="ARBA" id="ARBA00022475"/>
    </source>
</evidence>
<dbReference type="InterPro" id="IPR005074">
    <property type="entry name" value="Peptidase_C39"/>
</dbReference>
<evidence type="ECO:0000256" key="14">
    <source>
        <dbReference type="ARBA" id="ARBA00043264"/>
    </source>
</evidence>
<dbReference type="GO" id="GO:0006508">
    <property type="term" value="P:proteolysis"/>
    <property type="evidence" value="ECO:0007669"/>
    <property type="project" value="InterPro"/>
</dbReference>
<dbReference type="InterPro" id="IPR039421">
    <property type="entry name" value="Type_1_exporter"/>
</dbReference>
<evidence type="ECO:0000256" key="13">
    <source>
        <dbReference type="ARBA" id="ARBA00023455"/>
    </source>
</evidence>
<keyword evidence="2" id="KW-0813">Transport</keyword>
<reference evidence="21" key="1">
    <citation type="submission" date="2016-10" db="EMBL/GenBank/DDBJ databases">
        <authorList>
            <person name="Varghese N."/>
            <person name="Submissions S."/>
        </authorList>
    </citation>
    <scope>NUCLEOTIDE SEQUENCE [LARGE SCALE GENOMIC DNA]</scope>
    <source>
        <strain evidence="21">DSM 44675</strain>
    </source>
</reference>
<keyword evidence="5 16" id="KW-0812">Transmembrane</keyword>
<dbReference type="InterPro" id="IPR017871">
    <property type="entry name" value="ABC_transporter-like_CS"/>
</dbReference>
<feature type="domain" description="ABC transmembrane type-1" evidence="18">
    <location>
        <begin position="166"/>
        <end position="444"/>
    </location>
</feature>
<feature type="domain" description="ABC transporter" evidence="17">
    <location>
        <begin position="478"/>
        <end position="710"/>
    </location>
</feature>
<dbReference type="CDD" id="cd18779">
    <property type="entry name" value="ABC_6TM_T1SS_like"/>
    <property type="match status" value="1"/>
</dbReference>
<dbReference type="GO" id="GO:0043213">
    <property type="term" value="P:bacteriocin transport"/>
    <property type="evidence" value="ECO:0007669"/>
    <property type="project" value="UniProtKB-KW"/>
</dbReference>
<keyword evidence="8" id="KW-0067">ATP-binding</keyword>
<dbReference type="GO" id="GO:0140359">
    <property type="term" value="F:ABC-type transporter activity"/>
    <property type="evidence" value="ECO:0007669"/>
    <property type="project" value="InterPro"/>
</dbReference>
<dbReference type="GO" id="GO:0016887">
    <property type="term" value="F:ATP hydrolysis activity"/>
    <property type="evidence" value="ECO:0007669"/>
    <property type="project" value="InterPro"/>
</dbReference>
<dbReference type="EMBL" id="FOAW01000016">
    <property type="protein sequence ID" value="SEL88495.1"/>
    <property type="molecule type" value="Genomic_DNA"/>
</dbReference>
<evidence type="ECO:0000256" key="16">
    <source>
        <dbReference type="SAM" id="Phobius"/>
    </source>
</evidence>
<name>A0A1H7TVB5_9NOCA</name>
<keyword evidence="4" id="KW-0997">Cell inner membrane</keyword>
<dbReference type="GO" id="GO:0008234">
    <property type="term" value="F:cysteine-type peptidase activity"/>
    <property type="evidence" value="ECO:0007669"/>
    <property type="project" value="UniProtKB-KW"/>
</dbReference>
<protein>
    <submittedName>
        <fullName evidence="20">ABC-type bacteriocin/lantibiotic exporter, contains an N-terminal double-glycine peptidase domain</fullName>
    </submittedName>
</protein>
<keyword evidence="7" id="KW-0378">Hydrolase</keyword>
<keyword evidence="9" id="KW-0653">Protein transport</keyword>
<evidence type="ECO:0000256" key="11">
    <source>
        <dbReference type="ARBA" id="ARBA00022989"/>
    </source>
</evidence>
<evidence type="ECO:0000256" key="15">
    <source>
        <dbReference type="ARBA" id="ARBA00061644"/>
    </source>
</evidence>
<dbReference type="SUPFAM" id="SSF90123">
    <property type="entry name" value="ABC transporter transmembrane region"/>
    <property type="match status" value="1"/>
</dbReference>
<dbReference type="PROSITE" id="PS00211">
    <property type="entry name" value="ABC_TRANSPORTER_1"/>
    <property type="match status" value="1"/>
</dbReference>
<dbReference type="InterPro" id="IPR003439">
    <property type="entry name" value="ABC_transporter-like_ATP-bd"/>
</dbReference>
<dbReference type="Gene3D" id="1.20.1560.10">
    <property type="entry name" value="ABC transporter type 1, transmembrane domain"/>
    <property type="match status" value="1"/>
</dbReference>
<keyword evidence="6" id="KW-0547">Nucleotide-binding</keyword>
<evidence type="ECO:0000259" key="19">
    <source>
        <dbReference type="PROSITE" id="PS50990"/>
    </source>
</evidence>